<dbReference type="SMART" id="SM00449">
    <property type="entry name" value="SPRY"/>
    <property type="match status" value="1"/>
</dbReference>
<evidence type="ECO:0000259" key="10">
    <source>
        <dbReference type="PROSITE" id="PS50188"/>
    </source>
</evidence>
<dbReference type="PANTHER" id="PTHR25465:SF5">
    <property type="entry name" value="E3 UBIQUITIN_ISG15 LIGASE TRIM25-RELATED"/>
    <property type="match status" value="1"/>
</dbReference>
<dbReference type="InterPro" id="IPR001870">
    <property type="entry name" value="B30.2/SPRY"/>
</dbReference>
<dbReference type="GO" id="GO:0008270">
    <property type="term" value="F:zinc ion binding"/>
    <property type="evidence" value="ECO:0007669"/>
    <property type="project" value="UniProtKB-KW"/>
</dbReference>
<dbReference type="Gene3D" id="4.10.830.40">
    <property type="match status" value="1"/>
</dbReference>
<dbReference type="Gene3D" id="2.60.120.920">
    <property type="match status" value="1"/>
</dbReference>
<dbReference type="PROSITE" id="PS50119">
    <property type="entry name" value="ZF_BBOX"/>
    <property type="match status" value="1"/>
</dbReference>
<dbReference type="CTD" id="561829"/>
<evidence type="ECO:0000313" key="11">
    <source>
        <dbReference type="Proteomes" id="UP000504632"/>
    </source>
</evidence>
<keyword evidence="2" id="KW-0479">Metal-binding</keyword>
<feature type="domain" description="B box-type" evidence="9">
    <location>
        <begin position="157"/>
        <end position="197"/>
    </location>
</feature>
<dbReference type="Pfam" id="PF25600">
    <property type="entry name" value="TRIM_CC"/>
    <property type="match status" value="1"/>
</dbReference>
<dbReference type="InterPro" id="IPR006574">
    <property type="entry name" value="PRY"/>
</dbReference>
<dbReference type="InterPro" id="IPR058030">
    <property type="entry name" value="TRIM8/14/16/25/29/45/65_CC"/>
</dbReference>
<dbReference type="Gene3D" id="3.30.160.60">
    <property type="entry name" value="Classic Zinc Finger"/>
    <property type="match status" value="1"/>
</dbReference>
<evidence type="ECO:0000313" key="12">
    <source>
        <dbReference type="RefSeq" id="XP_030631649.1"/>
    </source>
</evidence>
<dbReference type="InterPro" id="IPR017907">
    <property type="entry name" value="Znf_RING_CS"/>
</dbReference>
<gene>
    <name evidence="12" type="primary">ftr66</name>
</gene>
<name>A0A6J2VI55_CHACN</name>
<feature type="domain" description="B30.2/SPRY" evidence="10">
    <location>
        <begin position="369"/>
        <end position="560"/>
    </location>
</feature>
<dbReference type="CDD" id="cd16040">
    <property type="entry name" value="SPRY_PRY_SNTX"/>
    <property type="match status" value="1"/>
</dbReference>
<dbReference type="OrthoDB" id="6270329at2759"/>
<dbReference type="GeneID" id="115813177"/>
<dbReference type="InterPro" id="IPR003877">
    <property type="entry name" value="SPRY_dom"/>
</dbReference>
<dbReference type="Pfam" id="PF13765">
    <property type="entry name" value="PRY"/>
    <property type="match status" value="1"/>
</dbReference>
<evidence type="ECO:0000256" key="6">
    <source>
        <dbReference type="PROSITE-ProRule" id="PRU00024"/>
    </source>
</evidence>
<feature type="coiled-coil region" evidence="7">
    <location>
        <begin position="212"/>
        <end position="246"/>
    </location>
</feature>
<dbReference type="InterPro" id="IPR003879">
    <property type="entry name" value="Butyrophylin_SPRY"/>
</dbReference>
<dbReference type="SMART" id="SM00336">
    <property type="entry name" value="BBOX"/>
    <property type="match status" value="1"/>
</dbReference>
<evidence type="ECO:0000256" key="5">
    <source>
        <dbReference type="ARBA" id="ARBA00022859"/>
    </source>
</evidence>
<dbReference type="PROSITE" id="PS00518">
    <property type="entry name" value="ZF_RING_1"/>
    <property type="match status" value="1"/>
</dbReference>
<keyword evidence="1" id="KW-0399">Innate immunity</keyword>
<organism evidence="11 12">
    <name type="scientific">Chanos chanos</name>
    <name type="common">Milkfish</name>
    <name type="synonym">Mugil chanos</name>
    <dbReference type="NCBI Taxonomy" id="29144"/>
    <lineage>
        <taxon>Eukaryota</taxon>
        <taxon>Metazoa</taxon>
        <taxon>Chordata</taxon>
        <taxon>Craniata</taxon>
        <taxon>Vertebrata</taxon>
        <taxon>Euteleostomi</taxon>
        <taxon>Actinopterygii</taxon>
        <taxon>Neopterygii</taxon>
        <taxon>Teleostei</taxon>
        <taxon>Ostariophysi</taxon>
        <taxon>Gonorynchiformes</taxon>
        <taxon>Chanidae</taxon>
        <taxon>Chanos</taxon>
    </lineage>
</organism>
<dbReference type="AlphaFoldDB" id="A0A6J2VI55"/>
<keyword evidence="5" id="KW-0391">Immunity</keyword>
<sequence length="560" mass="63657">MAQQIMEGLMEREQFCCPICLDLLQDPVAIPCGHSYCMGCIKGYWGKDDKSKVFSCPQCRQSFSPRPILNRNTILAEMVEKLRKTEPKKSGLQTATTSAHVFAVPGDVECDFCTEKKRKAVKSCLVCLASYCNAHLQPHYQSNALKKHRLIEASMHLQEKICPHHDKILEIYCQTDQQCICLLCVMDEHKGHDTVSAAAESAKKQKQLGMLRRKFKVKIHAKEKELQELRQALDSLRSAAHAALDNSEKIFAELMQSIERRLCEVRELVETQEETATGLLIPLEQEIAELKRQDNELELLVNTEDHIHFLQTYQSFSAPVVLDDLPSVTISPLFDFGKMNSAVSGLKKRVEDVLKVEWPKISRAASSVKIVQSPVPKIRPEFLYHSCHLVLDPRTAHRDLSLSQENRVVTVRNREHSCPDHPERFDYWCQVLASEGLSGCYYWEVEWSGMGVNMAVAYQDIVRKGEGNNSHFGHNEKSWSLFCSKKGYAFWHNNVVTKIPGSGSPKIGVYLDHRAGSLSFYSVSDTMTLIHRVQATFTKPLFPGFEFACYRASIRLCQME</sequence>
<keyword evidence="4" id="KW-0862">Zinc</keyword>
<dbReference type="GO" id="GO:0045087">
    <property type="term" value="P:innate immune response"/>
    <property type="evidence" value="ECO:0007669"/>
    <property type="project" value="UniProtKB-KW"/>
</dbReference>
<dbReference type="InterPro" id="IPR051051">
    <property type="entry name" value="E3_ubiq-ligase_TRIM/RNF"/>
</dbReference>
<dbReference type="InParanoid" id="A0A6J2VI55"/>
<dbReference type="InterPro" id="IPR043136">
    <property type="entry name" value="B30.2/SPRY_sf"/>
</dbReference>
<dbReference type="SUPFAM" id="SSF57845">
    <property type="entry name" value="B-box zinc-binding domain"/>
    <property type="match status" value="1"/>
</dbReference>
<keyword evidence="7" id="KW-0175">Coiled coil</keyword>
<dbReference type="InterPro" id="IPR013320">
    <property type="entry name" value="ConA-like_dom_sf"/>
</dbReference>
<dbReference type="GO" id="GO:0005737">
    <property type="term" value="C:cytoplasm"/>
    <property type="evidence" value="ECO:0007669"/>
    <property type="project" value="UniProtKB-ARBA"/>
</dbReference>
<dbReference type="PROSITE" id="PS50089">
    <property type="entry name" value="ZF_RING_2"/>
    <property type="match status" value="1"/>
</dbReference>
<dbReference type="PRINTS" id="PR01407">
    <property type="entry name" value="BUTYPHLNCDUF"/>
</dbReference>
<dbReference type="Pfam" id="PF00643">
    <property type="entry name" value="zf-B_box"/>
    <property type="match status" value="1"/>
</dbReference>
<evidence type="ECO:0000256" key="7">
    <source>
        <dbReference type="SAM" id="Coils"/>
    </source>
</evidence>
<dbReference type="InterPro" id="IPR013083">
    <property type="entry name" value="Znf_RING/FYVE/PHD"/>
</dbReference>
<dbReference type="RefSeq" id="XP_030631649.1">
    <property type="nucleotide sequence ID" value="XM_030775789.1"/>
</dbReference>
<proteinExistence type="predicted"/>
<dbReference type="CDD" id="cd19769">
    <property type="entry name" value="Bbox2_TRIM16-like"/>
    <property type="match status" value="1"/>
</dbReference>
<evidence type="ECO:0000256" key="2">
    <source>
        <dbReference type="ARBA" id="ARBA00022723"/>
    </source>
</evidence>
<dbReference type="SMART" id="SM00184">
    <property type="entry name" value="RING"/>
    <property type="match status" value="1"/>
</dbReference>
<dbReference type="InterPro" id="IPR001841">
    <property type="entry name" value="Znf_RING"/>
</dbReference>
<dbReference type="Gene3D" id="3.30.40.10">
    <property type="entry name" value="Zinc/RING finger domain, C3HC4 (zinc finger)"/>
    <property type="match status" value="1"/>
</dbReference>
<evidence type="ECO:0000259" key="9">
    <source>
        <dbReference type="PROSITE" id="PS50119"/>
    </source>
</evidence>
<evidence type="ECO:0000259" key="8">
    <source>
        <dbReference type="PROSITE" id="PS50089"/>
    </source>
</evidence>
<protein>
    <submittedName>
        <fullName evidence="12">Tripartite motif-containing protein 16</fullName>
    </submittedName>
</protein>
<dbReference type="SUPFAM" id="SSF49899">
    <property type="entry name" value="Concanavalin A-like lectins/glucanases"/>
    <property type="match status" value="1"/>
</dbReference>
<dbReference type="SMART" id="SM00589">
    <property type="entry name" value="PRY"/>
    <property type="match status" value="1"/>
</dbReference>
<dbReference type="Pfam" id="PF00622">
    <property type="entry name" value="SPRY"/>
    <property type="match status" value="1"/>
</dbReference>
<dbReference type="PANTHER" id="PTHR25465">
    <property type="entry name" value="B-BOX DOMAIN CONTAINING"/>
    <property type="match status" value="1"/>
</dbReference>
<evidence type="ECO:0000256" key="4">
    <source>
        <dbReference type="ARBA" id="ARBA00022833"/>
    </source>
</evidence>
<dbReference type="InterPro" id="IPR000315">
    <property type="entry name" value="Znf_B-box"/>
</dbReference>
<evidence type="ECO:0000256" key="3">
    <source>
        <dbReference type="ARBA" id="ARBA00022771"/>
    </source>
</evidence>
<evidence type="ECO:0000256" key="1">
    <source>
        <dbReference type="ARBA" id="ARBA00022588"/>
    </source>
</evidence>
<dbReference type="PROSITE" id="PS50188">
    <property type="entry name" value="B302_SPRY"/>
    <property type="match status" value="1"/>
</dbReference>
<dbReference type="SUPFAM" id="SSF57850">
    <property type="entry name" value="RING/U-box"/>
    <property type="match status" value="1"/>
</dbReference>
<feature type="domain" description="RING-type" evidence="8">
    <location>
        <begin position="17"/>
        <end position="60"/>
    </location>
</feature>
<dbReference type="Proteomes" id="UP000504632">
    <property type="component" value="Chromosome 5"/>
</dbReference>
<keyword evidence="11" id="KW-1185">Reference proteome</keyword>
<dbReference type="Pfam" id="PF15227">
    <property type="entry name" value="zf-C3HC4_4"/>
    <property type="match status" value="1"/>
</dbReference>
<accession>A0A6J2VI55</accession>
<keyword evidence="3 6" id="KW-0863">Zinc-finger</keyword>
<reference evidence="12" key="1">
    <citation type="submission" date="2025-08" db="UniProtKB">
        <authorList>
            <consortium name="RefSeq"/>
        </authorList>
    </citation>
    <scope>IDENTIFICATION</scope>
</reference>